<keyword evidence="2" id="KW-1185">Reference proteome</keyword>
<dbReference type="EMBL" id="CAWVOK010000002">
    <property type="protein sequence ID" value="CAK8162315.1"/>
    <property type="molecule type" value="Genomic_DNA"/>
</dbReference>
<gene>
    <name evidence="1" type="ORF">CAXC1_110019</name>
</gene>
<evidence type="ECO:0000313" key="2">
    <source>
        <dbReference type="Proteomes" id="UP001314181"/>
    </source>
</evidence>
<proteinExistence type="predicted"/>
<evidence type="ECO:0000313" key="1">
    <source>
        <dbReference type="EMBL" id="CAK8162315.1"/>
    </source>
</evidence>
<protein>
    <submittedName>
        <fullName evidence="1">Uncharacterized protein</fullName>
    </submittedName>
</protein>
<sequence length="81" mass="9534">MTANYFKISKTNLLKKSLKIITESYPLKPKINSLFKRKINQSLKNLKITIYHAKEYSISTSRLHLQHHCNAHQSFTHSIHK</sequence>
<comment type="caution">
    <text evidence="1">The sequence shown here is derived from an EMBL/GenBank/DDBJ whole genome shotgun (WGS) entry which is preliminary data.</text>
</comment>
<organism evidence="1 2">
    <name type="scientific">Candidatus Xenohaliotis californiensis</name>
    <dbReference type="NCBI Taxonomy" id="84677"/>
    <lineage>
        <taxon>Bacteria</taxon>
        <taxon>Pseudomonadati</taxon>
        <taxon>Pseudomonadota</taxon>
        <taxon>Alphaproteobacteria</taxon>
        <taxon>Rickettsiales</taxon>
        <taxon>Anaplasmataceae</taxon>
        <taxon>Candidatus Xenohaliotis</taxon>
    </lineage>
</organism>
<reference evidence="1 2" key="1">
    <citation type="submission" date="2024-01" db="EMBL/GenBank/DDBJ databases">
        <authorList>
            <person name="Kunselman E."/>
        </authorList>
    </citation>
    <scope>NUCLEOTIDE SEQUENCE [LARGE SCALE GENOMIC DNA]</scope>
    <source>
        <strain evidence="1">2 abalone samples</strain>
    </source>
</reference>
<name>A0ABP0ERK5_9RICK</name>
<dbReference type="Proteomes" id="UP001314181">
    <property type="component" value="Unassembled WGS sequence"/>
</dbReference>
<accession>A0ABP0ERK5</accession>